<evidence type="ECO:0000313" key="1">
    <source>
        <dbReference type="EMBL" id="RTR35254.1"/>
    </source>
</evidence>
<name>A0A431WIL0_9BACI</name>
<dbReference type="Pfam" id="PF14173">
    <property type="entry name" value="ComGG"/>
    <property type="match status" value="1"/>
</dbReference>
<organism evidence="1 2">
    <name type="scientific">Bacillus yapensis</name>
    <dbReference type="NCBI Taxonomy" id="2492960"/>
    <lineage>
        <taxon>Bacteria</taxon>
        <taxon>Bacillati</taxon>
        <taxon>Bacillota</taxon>
        <taxon>Bacilli</taxon>
        <taxon>Bacillales</taxon>
        <taxon>Bacillaceae</taxon>
        <taxon>Bacillus</taxon>
    </lineage>
</organism>
<evidence type="ECO:0000313" key="2">
    <source>
        <dbReference type="Proteomes" id="UP000271374"/>
    </source>
</evidence>
<dbReference type="OrthoDB" id="2933258at2"/>
<keyword evidence="2" id="KW-1185">Reference proteome</keyword>
<evidence type="ECO:0008006" key="3">
    <source>
        <dbReference type="Google" id="ProtNLM"/>
    </source>
</evidence>
<reference evidence="1 2" key="1">
    <citation type="submission" date="2018-12" db="EMBL/GenBank/DDBJ databases">
        <title>Bacillus yapensis draft genome sequence.</title>
        <authorList>
            <person name="Yu L."/>
            <person name="Xu X."/>
            <person name="Tang X."/>
        </authorList>
    </citation>
    <scope>NUCLEOTIDE SEQUENCE [LARGE SCALE GENOMIC DNA]</scope>
    <source>
        <strain evidence="1 2">XXST-01</strain>
    </source>
</reference>
<dbReference type="EMBL" id="RXNT01000003">
    <property type="protein sequence ID" value="RTR35254.1"/>
    <property type="molecule type" value="Genomic_DNA"/>
</dbReference>
<dbReference type="Proteomes" id="UP000271374">
    <property type="component" value="Unassembled WGS sequence"/>
</dbReference>
<comment type="caution">
    <text evidence="1">The sequence shown here is derived from an EMBL/GenBank/DDBJ whole genome shotgun (WGS) entry which is preliminary data.</text>
</comment>
<accession>A0A431WIL0</accession>
<protein>
    <recommendedName>
        <fullName evidence="3">Competence protein ComG</fullName>
    </recommendedName>
</protein>
<dbReference type="InterPro" id="IPR020372">
    <property type="entry name" value="Competence_ComGG"/>
</dbReference>
<sequence>MSMNEKGFMFPVTLCILLLFTIFLSVQFNQYVIEKRSLIEIENFERNQYYFLQSLQQVEKQLQEGSSETSGSFTYEKGLVTYSITSGGANLLQITLRSKFDTTEEAMGIGYYNRDLKKLTKWLEKN</sequence>
<proteinExistence type="predicted"/>
<dbReference type="AlphaFoldDB" id="A0A431WIL0"/>
<gene>
    <name evidence="1" type="ORF">EKG37_05075</name>
</gene>